<evidence type="ECO:0000256" key="2">
    <source>
        <dbReference type="ARBA" id="ARBA00000909"/>
    </source>
</evidence>
<dbReference type="Gene3D" id="3.40.1190.20">
    <property type="match status" value="1"/>
</dbReference>
<feature type="binding site" evidence="18">
    <location>
        <position position="157"/>
    </location>
    <ligand>
        <name>(6S)-NADPHX</name>
        <dbReference type="ChEBI" id="CHEBI:64076"/>
    </ligand>
</feature>
<keyword evidence="7 17" id="KW-0067">ATP-binding</keyword>
<feature type="binding site" evidence="18">
    <location>
        <position position="124"/>
    </location>
    <ligand>
        <name>K(+)</name>
        <dbReference type="ChEBI" id="CHEBI:29103"/>
    </ligand>
</feature>
<comment type="cofactor">
    <cofactor evidence="17">
        <name>Mg(2+)</name>
        <dbReference type="ChEBI" id="CHEBI:18420"/>
    </cofactor>
</comment>
<dbReference type="NCBIfam" id="TIGR00197">
    <property type="entry name" value="yjeF_nterm"/>
    <property type="match status" value="1"/>
</dbReference>
<dbReference type="RefSeq" id="WP_353863662.1">
    <property type="nucleotide sequence ID" value="NZ_CP088295.1"/>
</dbReference>
<dbReference type="InterPro" id="IPR017953">
    <property type="entry name" value="Carbohydrate_kinase_pred_CS"/>
</dbReference>
<dbReference type="InterPro" id="IPR029056">
    <property type="entry name" value="Ribokinase-like"/>
</dbReference>
<evidence type="ECO:0000256" key="3">
    <source>
        <dbReference type="ARBA" id="ARBA00006001"/>
    </source>
</evidence>
<feature type="binding site" evidence="17">
    <location>
        <position position="444"/>
    </location>
    <ligand>
        <name>AMP</name>
        <dbReference type="ChEBI" id="CHEBI:456215"/>
    </ligand>
</feature>
<evidence type="ECO:0000256" key="16">
    <source>
        <dbReference type="ARBA" id="ARBA00049209"/>
    </source>
</evidence>
<evidence type="ECO:0000256" key="6">
    <source>
        <dbReference type="ARBA" id="ARBA00022741"/>
    </source>
</evidence>
<comment type="subunit">
    <text evidence="17">Homotetramer.</text>
</comment>
<dbReference type="PROSITE" id="PS51385">
    <property type="entry name" value="YJEF_N"/>
    <property type="match status" value="1"/>
</dbReference>
<comment type="similarity">
    <text evidence="3 19">In the N-terminal section; belongs to the NnrE/AIBP family.</text>
</comment>
<accession>A0ABY5PEP0</accession>
<evidence type="ECO:0000259" key="21">
    <source>
        <dbReference type="PROSITE" id="PS51385"/>
    </source>
</evidence>
<comment type="caution">
    <text evidence="18">Lacks conserved residue(s) required for the propagation of feature annotation.</text>
</comment>
<feature type="binding site" evidence="17">
    <location>
        <position position="327"/>
    </location>
    <ligand>
        <name>(6S)-NADPHX</name>
        <dbReference type="ChEBI" id="CHEBI:64076"/>
    </ligand>
</feature>
<dbReference type="InterPro" id="IPR004443">
    <property type="entry name" value="YjeF_N_dom"/>
</dbReference>
<evidence type="ECO:0000256" key="12">
    <source>
        <dbReference type="ARBA" id="ARBA00023239"/>
    </source>
</evidence>
<dbReference type="EMBL" id="CP088295">
    <property type="protein sequence ID" value="UUY03149.1"/>
    <property type="molecule type" value="Genomic_DNA"/>
</dbReference>
<evidence type="ECO:0000256" key="18">
    <source>
        <dbReference type="HAMAP-Rule" id="MF_01966"/>
    </source>
</evidence>
<evidence type="ECO:0000256" key="15">
    <source>
        <dbReference type="ARBA" id="ARBA00048238"/>
    </source>
</evidence>
<keyword evidence="13" id="KW-0511">Multifunctional enzyme</keyword>
<dbReference type="Pfam" id="PF01256">
    <property type="entry name" value="Carb_kinase"/>
    <property type="match status" value="1"/>
</dbReference>
<feature type="binding site" evidence="17">
    <location>
        <position position="256"/>
    </location>
    <ligand>
        <name>(6S)-NADPHX</name>
        <dbReference type="ChEBI" id="CHEBI:64076"/>
    </ligand>
</feature>
<reference evidence="23" key="1">
    <citation type="submission" date="2021-11" db="EMBL/GenBank/DDBJ databases">
        <title>Cultivation dependent microbiological survey of springs from the worlds oldest radium mine currently devoted to the extraction of radon-saturated water.</title>
        <authorList>
            <person name="Kapinusova G."/>
            <person name="Smrhova T."/>
            <person name="Strejcek M."/>
            <person name="Suman J."/>
            <person name="Jani K."/>
            <person name="Pajer P."/>
            <person name="Uhlik O."/>
        </authorList>
    </citation>
    <scope>NUCLEOTIDE SEQUENCE [LARGE SCALE GENOMIC DNA]</scope>
    <source>
        <strain evidence="23">J379</strain>
    </source>
</reference>
<feature type="binding site" evidence="18">
    <location>
        <position position="64"/>
    </location>
    <ligand>
        <name>K(+)</name>
        <dbReference type="ChEBI" id="CHEBI:29103"/>
    </ligand>
</feature>
<keyword evidence="5 18" id="KW-0479">Metal-binding</keyword>
<evidence type="ECO:0000256" key="7">
    <source>
        <dbReference type="ARBA" id="ARBA00022840"/>
    </source>
</evidence>
<evidence type="ECO:0000256" key="4">
    <source>
        <dbReference type="ARBA" id="ARBA00009524"/>
    </source>
</evidence>
<comment type="similarity">
    <text evidence="17">Belongs to the NnrD/CARKD family.</text>
</comment>
<evidence type="ECO:0000256" key="1">
    <source>
        <dbReference type="ARBA" id="ARBA00000013"/>
    </source>
</evidence>
<gene>
    <name evidence="17" type="primary">nnrD</name>
    <name evidence="18" type="synonym">nnrE</name>
    <name evidence="22" type="ORF">LRS13_21125</name>
</gene>
<dbReference type="HAMAP" id="MF_01965">
    <property type="entry name" value="NADHX_dehydratase"/>
    <property type="match status" value="1"/>
</dbReference>
<sequence length="506" mass="49973">MTLPEWAVPLPDAPQMRATDRWAIDDLGIPSLDLMERAGEGLARVVAETVPDGPVVVLCGPGNNGGDGFVAARLLHDDGREVTVMAVVEADAYTGDALANLHRLPVPVRPFDPAGLDGAAIAIDALLGTGVRGAPRPPADAVIAALNAADVPVVAADVPSGVDASTGEVAGDAVSAVATATFAAGKPGLWVHPGKGFTGRVEVIDIGIPPGAPVDPAAGLVDDTLIVRLPRRGVASTKFTSGHVLVAGGSRGMTGAACLAAEAAARAGAGYVTALVPAALEDIFEIKLTEVMTRGLADADGAHTPAGVDAVREAVGQHGGALVLGPGLGRSDGALAFARDVAATADAPLLIDADGLNAHAGILTSLATRSAPTILTPHAGELARLLGTSSDDVGGRRLHHVREAARLANAIVVLKGDDTIVAAPDGTAVVNPIAAPMLATAGTGDVLAGTIGALLASGIDPLAAAAAGVRLHALAGRLAGAERGADAVVASDVIAALGRARDLAAG</sequence>
<comment type="catalytic activity">
    <reaction evidence="15 17 19">
        <text>(6S)-NADHX + ADP = AMP + phosphate + NADH + H(+)</text>
        <dbReference type="Rhea" id="RHEA:32223"/>
        <dbReference type="ChEBI" id="CHEBI:15378"/>
        <dbReference type="ChEBI" id="CHEBI:43474"/>
        <dbReference type="ChEBI" id="CHEBI:57945"/>
        <dbReference type="ChEBI" id="CHEBI:64074"/>
        <dbReference type="ChEBI" id="CHEBI:456215"/>
        <dbReference type="ChEBI" id="CHEBI:456216"/>
        <dbReference type="EC" id="4.2.1.136"/>
    </reaction>
</comment>
<comment type="function">
    <text evidence="17">Catalyzes the dehydration of the S-form of NAD(P)HX at the expense of ADP, which is converted to AMP. Together with NAD(P)HX epimerase, which catalyzes the epimerization of the S- and R-forms, the enzyme allows the repair of both epimers of NAD(P)HX, a damaged form of NAD(P)H that is a result of enzymatic or heat-dependent hydration.</text>
</comment>
<dbReference type="InterPro" id="IPR030677">
    <property type="entry name" value="Nnr"/>
</dbReference>
<evidence type="ECO:0000259" key="20">
    <source>
        <dbReference type="PROSITE" id="PS51383"/>
    </source>
</evidence>
<dbReference type="EC" id="5.1.99.6" evidence="19"/>
<keyword evidence="9 18" id="KW-0630">Potassium</keyword>
<feature type="binding site" evidence="18">
    <location>
        <begin position="128"/>
        <end position="134"/>
    </location>
    <ligand>
        <name>(6S)-NADPHX</name>
        <dbReference type="ChEBI" id="CHEBI:64076"/>
    </ligand>
</feature>
<evidence type="ECO:0000256" key="10">
    <source>
        <dbReference type="ARBA" id="ARBA00023027"/>
    </source>
</evidence>
<evidence type="ECO:0000313" key="22">
    <source>
        <dbReference type="EMBL" id="UUY03149.1"/>
    </source>
</evidence>
<evidence type="ECO:0000256" key="8">
    <source>
        <dbReference type="ARBA" id="ARBA00022857"/>
    </source>
</evidence>
<feature type="binding site" evidence="17">
    <location>
        <position position="378"/>
    </location>
    <ligand>
        <name>(6S)-NADPHX</name>
        <dbReference type="ChEBI" id="CHEBI:64076"/>
    </ligand>
</feature>
<dbReference type="HAMAP" id="MF_01966">
    <property type="entry name" value="NADHX_epimerase"/>
    <property type="match status" value="1"/>
</dbReference>
<evidence type="ECO:0000256" key="9">
    <source>
        <dbReference type="ARBA" id="ARBA00022958"/>
    </source>
</evidence>
<comment type="similarity">
    <text evidence="18">Belongs to the NnrE/AIBP family.</text>
</comment>
<comment type="cofactor">
    <cofactor evidence="18 19">
        <name>K(+)</name>
        <dbReference type="ChEBI" id="CHEBI:29103"/>
    </cofactor>
    <text evidence="18 19">Binds 1 potassium ion per subunit.</text>
</comment>
<keyword evidence="8 17" id="KW-0521">NADP</keyword>
<name>A0ABY5PEP0_9ACTN</name>
<dbReference type="PANTHER" id="PTHR12592:SF0">
    <property type="entry name" value="ATP-DEPENDENT (S)-NAD(P)H-HYDRATE DEHYDRATASE"/>
    <property type="match status" value="1"/>
</dbReference>
<dbReference type="PANTHER" id="PTHR12592">
    <property type="entry name" value="ATP-DEPENDENT (S)-NAD(P)H-HYDRATE DEHYDRATASE FAMILY MEMBER"/>
    <property type="match status" value="1"/>
</dbReference>
<dbReference type="SUPFAM" id="SSF53613">
    <property type="entry name" value="Ribokinase-like"/>
    <property type="match status" value="1"/>
</dbReference>
<feature type="binding site" evidence="18">
    <location>
        <position position="160"/>
    </location>
    <ligand>
        <name>K(+)</name>
        <dbReference type="ChEBI" id="CHEBI:29103"/>
    </ligand>
</feature>
<comment type="similarity">
    <text evidence="4 19">In the C-terminal section; belongs to the NnrD/CARKD family.</text>
</comment>
<proteinExistence type="inferred from homology"/>
<dbReference type="PROSITE" id="PS51383">
    <property type="entry name" value="YJEF_C_3"/>
    <property type="match status" value="1"/>
</dbReference>
<keyword evidence="11 18" id="KW-0413">Isomerase</keyword>
<feature type="binding site" evidence="17">
    <location>
        <begin position="415"/>
        <end position="419"/>
    </location>
    <ligand>
        <name>AMP</name>
        <dbReference type="ChEBI" id="CHEBI:456215"/>
    </ligand>
</feature>
<dbReference type="EC" id="4.2.1.136" evidence="19"/>
<dbReference type="PIRSF" id="PIRSF017184">
    <property type="entry name" value="Nnr"/>
    <property type="match status" value="1"/>
</dbReference>
<comment type="function">
    <text evidence="14 19">Bifunctional enzyme that catalyzes the epimerization of the S- and R-forms of NAD(P)HX and the dehydration of the S-form of NAD(P)HX at the expense of ADP, which is converted to AMP. This allows the repair of both epimers of NAD(P)HX, a damaged form of NAD(P)H that is a result of enzymatic or heat-dependent hydration.</text>
</comment>
<feature type="binding site" evidence="17">
    <location>
        <position position="445"/>
    </location>
    <ligand>
        <name>(6S)-NADPHX</name>
        <dbReference type="ChEBI" id="CHEBI:64076"/>
    </ligand>
</feature>
<comment type="catalytic activity">
    <reaction evidence="2 18 19">
        <text>(6R)-NADPHX = (6S)-NADPHX</text>
        <dbReference type="Rhea" id="RHEA:32227"/>
        <dbReference type="ChEBI" id="CHEBI:64076"/>
        <dbReference type="ChEBI" id="CHEBI:64077"/>
        <dbReference type="EC" id="5.1.99.6"/>
    </reaction>
</comment>
<evidence type="ECO:0000256" key="5">
    <source>
        <dbReference type="ARBA" id="ARBA00022723"/>
    </source>
</evidence>
<dbReference type="PROSITE" id="PS01050">
    <property type="entry name" value="YJEF_C_2"/>
    <property type="match status" value="1"/>
</dbReference>
<feature type="domain" description="YjeF C-terminal" evidence="20">
    <location>
        <begin position="221"/>
        <end position="504"/>
    </location>
</feature>
<dbReference type="Pfam" id="PF03853">
    <property type="entry name" value="YjeF_N"/>
    <property type="match status" value="1"/>
</dbReference>
<evidence type="ECO:0000256" key="13">
    <source>
        <dbReference type="ARBA" id="ARBA00023268"/>
    </source>
</evidence>
<dbReference type="Proteomes" id="UP001058860">
    <property type="component" value="Chromosome"/>
</dbReference>
<keyword evidence="23" id="KW-1185">Reference proteome</keyword>
<evidence type="ECO:0000256" key="19">
    <source>
        <dbReference type="PIRNR" id="PIRNR017184"/>
    </source>
</evidence>
<feature type="domain" description="YjeF N-terminal" evidence="21">
    <location>
        <begin position="16"/>
        <end position="214"/>
    </location>
</feature>
<evidence type="ECO:0000256" key="14">
    <source>
        <dbReference type="ARBA" id="ARBA00025153"/>
    </source>
</evidence>
<dbReference type="Gene3D" id="3.40.50.10260">
    <property type="entry name" value="YjeF N-terminal domain"/>
    <property type="match status" value="1"/>
</dbReference>
<dbReference type="CDD" id="cd01171">
    <property type="entry name" value="YXKO-related"/>
    <property type="match status" value="1"/>
</dbReference>
<comment type="catalytic activity">
    <reaction evidence="1 18 19">
        <text>(6R)-NADHX = (6S)-NADHX</text>
        <dbReference type="Rhea" id="RHEA:32215"/>
        <dbReference type="ChEBI" id="CHEBI:64074"/>
        <dbReference type="ChEBI" id="CHEBI:64075"/>
        <dbReference type="EC" id="5.1.99.6"/>
    </reaction>
</comment>
<keyword evidence="12 17" id="KW-0456">Lyase</keyword>
<comment type="catalytic activity">
    <reaction evidence="16 17 19">
        <text>(6S)-NADPHX + ADP = AMP + phosphate + NADPH + H(+)</text>
        <dbReference type="Rhea" id="RHEA:32235"/>
        <dbReference type="ChEBI" id="CHEBI:15378"/>
        <dbReference type="ChEBI" id="CHEBI:43474"/>
        <dbReference type="ChEBI" id="CHEBI:57783"/>
        <dbReference type="ChEBI" id="CHEBI:64076"/>
        <dbReference type="ChEBI" id="CHEBI:456215"/>
        <dbReference type="ChEBI" id="CHEBI:456216"/>
        <dbReference type="EC" id="4.2.1.136"/>
    </reaction>
</comment>
<dbReference type="InterPro" id="IPR000631">
    <property type="entry name" value="CARKD"/>
</dbReference>
<dbReference type="SUPFAM" id="SSF64153">
    <property type="entry name" value="YjeF N-terminal domain-like"/>
    <property type="match status" value="1"/>
</dbReference>
<dbReference type="InterPro" id="IPR036652">
    <property type="entry name" value="YjeF_N_dom_sf"/>
</dbReference>
<feature type="binding site" evidence="18">
    <location>
        <begin position="63"/>
        <end position="67"/>
    </location>
    <ligand>
        <name>(6S)-NADPHX</name>
        <dbReference type="ChEBI" id="CHEBI:64076"/>
    </ligand>
</feature>
<organism evidence="22 23">
    <name type="scientific">Svornostia abyssi</name>
    <dbReference type="NCBI Taxonomy" id="2898438"/>
    <lineage>
        <taxon>Bacteria</taxon>
        <taxon>Bacillati</taxon>
        <taxon>Actinomycetota</taxon>
        <taxon>Thermoleophilia</taxon>
        <taxon>Solirubrobacterales</taxon>
        <taxon>Baekduiaceae</taxon>
        <taxon>Svornostia</taxon>
    </lineage>
</organism>
<evidence type="ECO:0000313" key="23">
    <source>
        <dbReference type="Proteomes" id="UP001058860"/>
    </source>
</evidence>
<comment type="function">
    <text evidence="18">Catalyzes the epimerization of the S- and R-forms of NAD(P)HX, a damaged form of NAD(P)H that is a result of enzymatic or heat-dependent hydration. This is a prerequisite for the S-specific NAD(P)H-hydrate dehydratase to allow the repair of both epimers of NAD(P)HX.</text>
</comment>
<keyword evidence="10 17" id="KW-0520">NAD</keyword>
<protein>
    <recommendedName>
        <fullName evidence="19">Bifunctional NAD(P)H-hydrate repair enzyme</fullName>
    </recommendedName>
    <alternativeName>
        <fullName evidence="19">Nicotinamide nucleotide repair protein</fullName>
    </alternativeName>
    <domain>
        <recommendedName>
            <fullName evidence="19">ADP-dependent (S)-NAD(P)H-hydrate dehydratase</fullName>
            <ecNumber evidence="19">4.2.1.136</ecNumber>
        </recommendedName>
        <alternativeName>
            <fullName evidence="19">ADP-dependent NAD(P)HX dehydratase</fullName>
        </alternativeName>
    </domain>
    <domain>
        <recommendedName>
            <fullName evidence="19">NAD(P)H-hydrate epimerase</fullName>
            <ecNumber evidence="19">5.1.99.6</ecNumber>
        </recommendedName>
    </domain>
</protein>
<evidence type="ECO:0000256" key="11">
    <source>
        <dbReference type="ARBA" id="ARBA00023235"/>
    </source>
</evidence>
<dbReference type="NCBIfam" id="TIGR00196">
    <property type="entry name" value="yjeF_cterm"/>
    <property type="match status" value="1"/>
</dbReference>
<keyword evidence="6 17" id="KW-0547">Nucleotide-binding</keyword>
<evidence type="ECO:0000256" key="17">
    <source>
        <dbReference type="HAMAP-Rule" id="MF_01965"/>
    </source>
</evidence>